<sequence>MNRGLRKSTFSKEKVILTICGGVGALLFVLMWILPQFAKEEAGWQAINQLVEERILEEQPKPTAREEKQQGQKEAANPNVASSHTESNNPQTQPNQAAGESSEQVSAPAAEGSLKQPKQALEAEQTASAARPPAVKPEGSIDINTATEEELTSLPGIGPAKAKAILAYREQRGRFKKPEDLLEVKGIGPKMLAKMKDKLYFDS</sequence>
<feature type="compositionally biased region" description="Basic and acidic residues" evidence="1">
    <location>
        <begin position="59"/>
        <end position="71"/>
    </location>
</feature>
<feature type="domain" description="Helix-hairpin-helix DNA-binding motif class 1" evidence="3">
    <location>
        <begin position="149"/>
        <end position="168"/>
    </location>
</feature>
<feature type="transmembrane region" description="Helical" evidence="2">
    <location>
        <begin position="15"/>
        <end position="34"/>
    </location>
</feature>
<dbReference type="OrthoDB" id="9790239at2"/>
<evidence type="ECO:0000313" key="4">
    <source>
        <dbReference type="EMBL" id="SMG11955.1"/>
    </source>
</evidence>
<dbReference type="GO" id="GO:0006281">
    <property type="term" value="P:DNA repair"/>
    <property type="evidence" value="ECO:0007669"/>
    <property type="project" value="InterPro"/>
</dbReference>
<dbReference type="InterPro" id="IPR003583">
    <property type="entry name" value="Hlx-hairpin-Hlx_DNA-bd_motif"/>
</dbReference>
<gene>
    <name evidence="4" type="ORF">SAMN06295960_0300</name>
</gene>
<dbReference type="Proteomes" id="UP000193834">
    <property type="component" value="Unassembled WGS sequence"/>
</dbReference>
<dbReference type="Gene3D" id="1.10.150.320">
    <property type="entry name" value="Photosystem II 12 kDa extrinsic protein"/>
    <property type="match status" value="1"/>
</dbReference>
<proteinExistence type="predicted"/>
<feature type="compositionally biased region" description="Polar residues" evidence="1">
    <location>
        <begin position="79"/>
        <end position="105"/>
    </location>
</feature>
<organism evidence="4 5">
    <name type="scientific">Paenibacillus aquistagni</name>
    <dbReference type="NCBI Taxonomy" id="1852522"/>
    <lineage>
        <taxon>Bacteria</taxon>
        <taxon>Bacillati</taxon>
        <taxon>Bacillota</taxon>
        <taxon>Bacilli</taxon>
        <taxon>Bacillales</taxon>
        <taxon>Paenibacillaceae</taxon>
        <taxon>Paenibacillus</taxon>
    </lineage>
</organism>
<dbReference type="InterPro" id="IPR004509">
    <property type="entry name" value="Competence_ComEA_HhH"/>
</dbReference>
<dbReference type="RefSeq" id="WP_085492583.1">
    <property type="nucleotide sequence ID" value="NZ_FXAZ01000001.1"/>
</dbReference>
<dbReference type="NCBIfam" id="TIGR00426">
    <property type="entry name" value="competence protein ComEA helix-hairpin-helix repeat region"/>
    <property type="match status" value="1"/>
</dbReference>
<accession>A0A1X7IBY0</accession>
<dbReference type="InterPro" id="IPR010994">
    <property type="entry name" value="RuvA_2-like"/>
</dbReference>
<feature type="domain" description="Helix-hairpin-helix DNA-binding motif class 1" evidence="3">
    <location>
        <begin position="179"/>
        <end position="198"/>
    </location>
</feature>
<keyword evidence="2" id="KW-0812">Transmembrane</keyword>
<dbReference type="AlphaFoldDB" id="A0A1X7IBY0"/>
<evidence type="ECO:0000256" key="2">
    <source>
        <dbReference type="SAM" id="Phobius"/>
    </source>
</evidence>
<keyword evidence="2" id="KW-1133">Transmembrane helix</keyword>
<name>A0A1X7IBY0_9BACL</name>
<dbReference type="STRING" id="1852522.SAMN06295960_0300"/>
<reference evidence="4 5" key="1">
    <citation type="submission" date="2017-04" db="EMBL/GenBank/DDBJ databases">
        <authorList>
            <person name="Afonso C.L."/>
            <person name="Miller P.J."/>
            <person name="Scott M.A."/>
            <person name="Spackman E."/>
            <person name="Goraichik I."/>
            <person name="Dimitrov K.M."/>
            <person name="Suarez D.L."/>
            <person name="Swayne D.E."/>
        </authorList>
    </citation>
    <scope>NUCLEOTIDE SEQUENCE [LARGE SCALE GENOMIC DNA]</scope>
    <source>
        <strain evidence="4 5">11</strain>
    </source>
</reference>
<dbReference type="EMBL" id="FXAZ01000001">
    <property type="protein sequence ID" value="SMG11955.1"/>
    <property type="molecule type" value="Genomic_DNA"/>
</dbReference>
<dbReference type="GO" id="GO:0003677">
    <property type="term" value="F:DNA binding"/>
    <property type="evidence" value="ECO:0007669"/>
    <property type="project" value="InterPro"/>
</dbReference>
<dbReference type="Pfam" id="PF12836">
    <property type="entry name" value="HHH_3"/>
    <property type="match status" value="1"/>
</dbReference>
<dbReference type="PANTHER" id="PTHR21180:SF32">
    <property type="entry name" value="ENDONUCLEASE_EXONUCLEASE_PHOSPHATASE FAMILY DOMAIN-CONTAINING PROTEIN 1"/>
    <property type="match status" value="1"/>
</dbReference>
<dbReference type="InterPro" id="IPR051675">
    <property type="entry name" value="Endo/Exo/Phosphatase_dom_1"/>
</dbReference>
<evidence type="ECO:0000259" key="3">
    <source>
        <dbReference type="SMART" id="SM00278"/>
    </source>
</evidence>
<protein>
    <submittedName>
        <fullName evidence="4">Competence protein ComEA</fullName>
    </submittedName>
</protein>
<evidence type="ECO:0000313" key="5">
    <source>
        <dbReference type="Proteomes" id="UP000193834"/>
    </source>
</evidence>
<feature type="region of interest" description="Disordered" evidence="1">
    <location>
        <begin position="59"/>
        <end position="140"/>
    </location>
</feature>
<evidence type="ECO:0000256" key="1">
    <source>
        <dbReference type="SAM" id="MobiDB-lite"/>
    </source>
</evidence>
<keyword evidence="5" id="KW-1185">Reference proteome</keyword>
<dbReference type="SUPFAM" id="SSF47781">
    <property type="entry name" value="RuvA domain 2-like"/>
    <property type="match status" value="1"/>
</dbReference>
<dbReference type="SMART" id="SM00278">
    <property type="entry name" value="HhH1"/>
    <property type="match status" value="2"/>
</dbReference>
<keyword evidence="2" id="KW-0472">Membrane</keyword>
<dbReference type="PANTHER" id="PTHR21180">
    <property type="entry name" value="ENDONUCLEASE/EXONUCLEASE/PHOSPHATASE FAMILY DOMAIN-CONTAINING PROTEIN 1"/>
    <property type="match status" value="1"/>
</dbReference>